<proteinExistence type="inferred from homology"/>
<dbReference type="PANTHER" id="PTHR22835">
    <property type="entry name" value="ZINC FINGER FYVE DOMAIN CONTAINING PROTEIN"/>
    <property type="match status" value="1"/>
</dbReference>
<keyword evidence="3" id="KW-0378">Hydrolase</keyword>
<feature type="chain" id="PRO_5026985655" evidence="5">
    <location>
        <begin position="24"/>
        <end position="382"/>
    </location>
</feature>
<dbReference type="GO" id="GO:0016788">
    <property type="term" value="F:hydrolase activity, acting on ester bonds"/>
    <property type="evidence" value="ECO:0007669"/>
    <property type="project" value="InterPro"/>
</dbReference>
<dbReference type="AlphaFoldDB" id="A0A6I9QT20"/>
<dbReference type="Gene3D" id="3.40.50.1110">
    <property type="entry name" value="SGNH hydrolase"/>
    <property type="match status" value="1"/>
</dbReference>
<evidence type="ECO:0000256" key="4">
    <source>
        <dbReference type="ARBA" id="ARBA00023180"/>
    </source>
</evidence>
<accession>A0A6I9QT20</accession>
<dbReference type="InParanoid" id="A0A6I9QT20"/>
<evidence type="ECO:0000256" key="3">
    <source>
        <dbReference type="ARBA" id="ARBA00022801"/>
    </source>
</evidence>
<gene>
    <name evidence="7" type="primary">LOC105038701</name>
</gene>
<evidence type="ECO:0000256" key="2">
    <source>
        <dbReference type="ARBA" id="ARBA00022729"/>
    </source>
</evidence>
<feature type="signal peptide" evidence="5">
    <location>
        <begin position="1"/>
        <end position="23"/>
    </location>
</feature>
<dbReference type="GeneID" id="105038701"/>
<keyword evidence="4" id="KW-0325">Glycoprotein</keyword>
<dbReference type="KEGG" id="egu:105038701"/>
<name>A0A6I9QT20_ELAGV</name>
<dbReference type="InterPro" id="IPR036514">
    <property type="entry name" value="SGNH_hydro_sf"/>
</dbReference>
<evidence type="ECO:0000256" key="5">
    <source>
        <dbReference type="SAM" id="SignalP"/>
    </source>
</evidence>
<organism evidence="6 7">
    <name type="scientific">Elaeis guineensis var. tenera</name>
    <name type="common">Oil palm</name>
    <dbReference type="NCBI Taxonomy" id="51953"/>
    <lineage>
        <taxon>Eukaryota</taxon>
        <taxon>Viridiplantae</taxon>
        <taxon>Streptophyta</taxon>
        <taxon>Embryophyta</taxon>
        <taxon>Tracheophyta</taxon>
        <taxon>Spermatophyta</taxon>
        <taxon>Magnoliopsida</taxon>
        <taxon>Liliopsida</taxon>
        <taxon>Arecaceae</taxon>
        <taxon>Arecoideae</taxon>
        <taxon>Cocoseae</taxon>
        <taxon>Elaeidinae</taxon>
        <taxon>Elaeis</taxon>
    </lineage>
</organism>
<dbReference type="Proteomes" id="UP000504607">
    <property type="component" value="Chromosome 2"/>
</dbReference>
<dbReference type="InterPro" id="IPR001087">
    <property type="entry name" value="GDSL"/>
</dbReference>
<keyword evidence="2 5" id="KW-0732">Signal</keyword>
<dbReference type="OrthoDB" id="652939at2759"/>
<evidence type="ECO:0000313" key="6">
    <source>
        <dbReference type="Proteomes" id="UP000504607"/>
    </source>
</evidence>
<dbReference type="InterPro" id="IPR035669">
    <property type="entry name" value="SGNH_plant_lipase-like"/>
</dbReference>
<evidence type="ECO:0000313" key="7">
    <source>
        <dbReference type="RefSeq" id="XP_010912877.1"/>
    </source>
</evidence>
<reference evidence="7" key="1">
    <citation type="submission" date="2025-08" db="UniProtKB">
        <authorList>
            <consortium name="RefSeq"/>
        </authorList>
    </citation>
    <scope>IDENTIFICATION</scope>
</reference>
<comment type="similarity">
    <text evidence="1">Belongs to the 'GDSL' lipolytic enzyme family.</text>
</comment>
<dbReference type="PANTHER" id="PTHR22835:SF117">
    <property type="entry name" value="GDSL-LIKE LIPASE_ACYLHYDROLASE"/>
    <property type="match status" value="1"/>
</dbReference>
<keyword evidence="6" id="KW-1185">Reference proteome</keyword>
<evidence type="ECO:0000256" key="1">
    <source>
        <dbReference type="ARBA" id="ARBA00008668"/>
    </source>
</evidence>
<protein>
    <submittedName>
        <fullName evidence="7">GDSL esterase/lipase At3g26430</fullName>
    </submittedName>
</protein>
<dbReference type="Pfam" id="PF00657">
    <property type="entry name" value="Lipase_GDSL"/>
    <property type="match status" value="1"/>
</dbReference>
<sequence length="382" mass="42489">MKLQLLSFLSVDLLLLLSVPVFSSPCHFPAVFNLGDSNSDTGGLSATFGPLTYPYGETFFRKPAGRYSDGRLIIDFIAESLGLPYISAYLDSMGTNFSHGANFATALSTILPQNITLSQGGYSPFSLDVQLKQFSQFKSRSRMIYNEGGVYKDVMPKEEYFSQALYTFDIGQNDLTALYFLNKSAEECIPNALKEFSKVVESIYKRGGRSFWIHNTGPLGCLPYVLVQLPLEASELDSAGCAIRYNKLAQKFNRLLNDTVTQLRKDLSLAAFTLVDIYSVKYLLISQARKQGFKLPLRACCGHGGGMYNYNSNFRCGDTVKVNGTTILVGKSCKNPWKRISWDGAHYTEAANRWVFHQISRGAFSDPAIPLSMACHRKTPTK</sequence>
<dbReference type="RefSeq" id="XP_010912877.1">
    <property type="nucleotide sequence ID" value="XM_010914575.1"/>
</dbReference>
<dbReference type="CDD" id="cd01837">
    <property type="entry name" value="SGNH_plant_lipase_like"/>
    <property type="match status" value="1"/>
</dbReference>